<dbReference type="Proteomes" id="UP001060336">
    <property type="component" value="Chromosome"/>
</dbReference>
<reference evidence="2" key="1">
    <citation type="submission" date="2022-08" db="EMBL/GenBank/DDBJ databases">
        <title>Nisaea acidiphila sp. nov., isolated from a marine algal debris and emended description of the genus Nisaea Urios et al. 2008.</title>
        <authorList>
            <person name="Kwon K."/>
        </authorList>
    </citation>
    <scope>NUCLEOTIDE SEQUENCE</scope>
    <source>
        <strain evidence="2">MEBiC11861</strain>
    </source>
</reference>
<dbReference type="InterPro" id="IPR011990">
    <property type="entry name" value="TPR-like_helical_dom_sf"/>
</dbReference>
<dbReference type="AlphaFoldDB" id="A0A9J7AWX2"/>
<dbReference type="Pfam" id="PF08885">
    <property type="entry name" value="GSCFA"/>
    <property type="match status" value="1"/>
</dbReference>
<evidence type="ECO:0000313" key="3">
    <source>
        <dbReference type="Proteomes" id="UP001060336"/>
    </source>
</evidence>
<dbReference type="RefSeq" id="WP_257771594.1">
    <property type="nucleotide sequence ID" value="NZ_CP102480.1"/>
</dbReference>
<dbReference type="SUPFAM" id="SSF48452">
    <property type="entry name" value="TPR-like"/>
    <property type="match status" value="1"/>
</dbReference>
<protein>
    <submittedName>
        <fullName evidence="2">GSCFA domain-containing protein</fullName>
    </submittedName>
</protein>
<dbReference type="InterPro" id="IPR014982">
    <property type="entry name" value="GSCFA"/>
</dbReference>
<feature type="domain" description="GSCFA" evidence="1">
    <location>
        <begin position="246"/>
        <end position="481"/>
    </location>
</feature>
<dbReference type="EMBL" id="CP102480">
    <property type="protein sequence ID" value="UUX51863.1"/>
    <property type="molecule type" value="Genomic_DNA"/>
</dbReference>
<dbReference type="KEGG" id="naci:NUH88_09205"/>
<name>A0A9J7AWX2_9PROT</name>
<proteinExistence type="predicted"/>
<keyword evidence="3" id="KW-1185">Reference proteome</keyword>
<evidence type="ECO:0000259" key="1">
    <source>
        <dbReference type="Pfam" id="PF08885"/>
    </source>
</evidence>
<gene>
    <name evidence="2" type="ORF">NUH88_09205</name>
</gene>
<organism evidence="2 3">
    <name type="scientific">Nisaea acidiphila</name>
    <dbReference type="NCBI Taxonomy" id="1862145"/>
    <lineage>
        <taxon>Bacteria</taxon>
        <taxon>Pseudomonadati</taxon>
        <taxon>Pseudomonadota</taxon>
        <taxon>Alphaproteobacteria</taxon>
        <taxon>Rhodospirillales</taxon>
        <taxon>Thalassobaculaceae</taxon>
        <taxon>Nisaea</taxon>
    </lineage>
</organism>
<accession>A0A9J7AWX2</accession>
<dbReference type="Gene3D" id="1.25.40.10">
    <property type="entry name" value="Tetratricopeptide repeat domain"/>
    <property type="match status" value="1"/>
</dbReference>
<evidence type="ECO:0000313" key="2">
    <source>
        <dbReference type="EMBL" id="UUX51863.1"/>
    </source>
</evidence>
<sequence>MSAETPPEGNAPAPSAELQKAIEFINSGHLDLAQEQLRNIVRTSPDDVRSILLLVEVSDRLKDKDEAAELLDNLLSRAQHNAHLLYRRGLVALGTDPQQLSKANEADHYFEKAIAADPGMVAAHLHRGLALKRQTWQVEGIPHYKRTLLLVPELTVAAYELARSQFLAEDLTASKNNLRRTLVLEPGHPSARKDLEDLEEVLRNARIRQRGIRFPNNLDDMQDARAALRKHILSPSYPKILNSSTKVATFGSCFAANIARTLRSLGVKAGNTTMGEYVNSTFANRHYIDWAVNGADNEVTRGIVDFHAGDLTFSANREDHLKTLAESDIIIMTVGVAPCFFRRDTGELVMPRQSNFNLRALLRDCESRMTTVDENAENIRFIVRQIRKINSEATMVITISPVPLNATFEYDSAIVADCVSKSTLRVSVDQVMRGQFDKLLYWPSFEVVRWLGAYAPGMYGEDDGSTIHISERAIGFIVEAFVEQLSGGELSLVNAGD</sequence>